<reference evidence="3" key="1">
    <citation type="submission" date="2023-07" db="EMBL/GenBank/DDBJ databases">
        <title>Whole genome shotgun sequence of Streptomyces spororaveus NBRC 15456.</title>
        <authorList>
            <person name="Komaki H."/>
            <person name="Tamura T."/>
        </authorList>
    </citation>
    <scope>NUCLEOTIDE SEQUENCE [LARGE SCALE GENOMIC DNA]</scope>
    <source>
        <strain evidence="3">NBRC 15456</strain>
    </source>
</reference>
<organism evidence="2 3">
    <name type="scientific">Streptomyces spororaveus</name>
    <dbReference type="NCBI Taxonomy" id="284039"/>
    <lineage>
        <taxon>Bacteria</taxon>
        <taxon>Bacillati</taxon>
        <taxon>Actinomycetota</taxon>
        <taxon>Actinomycetes</taxon>
        <taxon>Kitasatosporales</taxon>
        <taxon>Streptomycetaceae</taxon>
        <taxon>Streptomyces</taxon>
    </lineage>
</organism>
<accession>A0ABQ3T8T9</accession>
<protein>
    <submittedName>
        <fullName evidence="2">Uncharacterized protein</fullName>
    </submittedName>
</protein>
<dbReference type="EMBL" id="BNED01000005">
    <property type="protein sequence ID" value="GHI76395.1"/>
    <property type="molecule type" value="Genomic_DNA"/>
</dbReference>
<comment type="caution">
    <text evidence="2">The sequence shown here is derived from an EMBL/GenBank/DDBJ whole genome shotgun (WGS) entry which is preliminary data.</text>
</comment>
<proteinExistence type="predicted"/>
<feature type="region of interest" description="Disordered" evidence="1">
    <location>
        <begin position="1"/>
        <end position="103"/>
    </location>
</feature>
<feature type="compositionally biased region" description="Basic and acidic residues" evidence="1">
    <location>
        <begin position="72"/>
        <end position="82"/>
    </location>
</feature>
<gene>
    <name evidence="2" type="ORF">Sspor_19560</name>
</gene>
<keyword evidence="3" id="KW-1185">Reference proteome</keyword>
<sequence length="301" mass="33662">MARKPRKSGTQHPVDRIVLPVERGATPSGGGSPATPASPGPRPRTEVPAPQRIRPPQEKPLRPGRPLQKQTEGVRPKKETPRPRAPKAPSSVPVARTPLPGSAIDQAEHLRSVMREGDRQLLRRDISRLFRSGPARTAKVMKHLRARPDRQLLVSTVHQAAEDLDGALDLYDHLRVRSLEYCAVAVLFAAVEGRPGRLPDVLRQLRRRQRSGDAELLRSATAVLPYGHTTARMDEAVARVLQYTSYKVAAERELHRARRLRRTERAQRETAATSPVLGAGDGRSTWWRLLHWVVALFRQRA</sequence>
<evidence type="ECO:0000313" key="2">
    <source>
        <dbReference type="EMBL" id="GHI76395.1"/>
    </source>
</evidence>
<evidence type="ECO:0000256" key="1">
    <source>
        <dbReference type="SAM" id="MobiDB-lite"/>
    </source>
</evidence>
<name>A0ABQ3T8T9_9ACTN</name>
<dbReference type="Proteomes" id="UP000608522">
    <property type="component" value="Unassembled WGS sequence"/>
</dbReference>
<evidence type="ECO:0000313" key="3">
    <source>
        <dbReference type="Proteomes" id="UP000608522"/>
    </source>
</evidence>